<evidence type="ECO:0000256" key="19">
    <source>
        <dbReference type="SAM" id="SignalP"/>
    </source>
</evidence>
<dbReference type="RefSeq" id="XP_044926179.1">
    <property type="nucleotide sequence ID" value="XM_045070244.1"/>
</dbReference>
<evidence type="ECO:0000256" key="9">
    <source>
        <dbReference type="ARBA" id="ARBA00023136"/>
    </source>
</evidence>
<feature type="transmembrane region" description="Helical" evidence="18">
    <location>
        <begin position="450"/>
        <end position="469"/>
    </location>
</feature>
<proteinExistence type="inferred from homology"/>
<feature type="transmembrane region" description="Helical" evidence="18">
    <location>
        <begin position="543"/>
        <end position="563"/>
    </location>
</feature>
<feature type="chain" id="PRO_5035882419" evidence="19">
    <location>
        <begin position="26"/>
        <end position="2426"/>
    </location>
</feature>
<dbReference type="PROSITE" id="PS51257">
    <property type="entry name" value="PROKAR_LIPOPROTEIN"/>
    <property type="match status" value="1"/>
</dbReference>
<sequence length="2426" mass="261506">MGPRAGVMLHPVWGLLGCCFLCSWALGGPRPLRSGPPLSSHVQPGSGPLWVPREGAEAALAFLYSGDTRQLSGANCSERYEAQGAEASPGLPPVLWRAAGTLAQAANFLNMLLQANDIRESSVEEDVEWYQALVRSVAEGDPRAYRAFLTFDPPPGASHLPLALQATRMGEETLLQDLSGTRVQEESPTRAPDTSALQKRVLTNDLGSLGSPKWPQGDGYVGDMRHVKLSPPFLECQEGRLRPGWLVTLSATFYGLQPDLSPEVRGQVQMDIDLQSVDINQCASGPGWYSNTHLCDLNSTQCVPLDSQGFVLGHYLCRCRPGFYGASRSGGLGESAAQPAGQFGAPHGSSGRLLRCQPCAEGCTSCRDARPCLVEEVSALRAAVLACQACCMLAVFLSMLLSYRCRRSKRIRTSGVVLLEAILFGSLLLYFPVFILYFKPSVFRCIALRWVRLLGFATVYGTIILKLYRVLQLFLSRSAQRGPHLSNGRLLQRLGLLLLLALAFLVVWTAGALERGSHAPLVARGHTPAGRHFYLCHHDHWDYIMVVAEVLLLCWGSFLCYATRAVPSAFHEPRYMSIALHNELLLSSAFHAARFLLVPSLHPDWTLLLFFFHTHSTVTTTLALIFIPKFQKPGAPPREEMVDEVYEDELDLQRSGSYLDSSIASAWSERSLDAGDIRDELKKLYAQLEVHKTKEMAANNPHLPKKRGSSRQGLGRSFMRYLAEFPEALARQHSRDSGSPSLGSLPGSSRCRLLSSSFQNPEGTPALRKSHSTYYHERQGHRREQDPPLLDSLLRRKLAKKASRESRESRESVEGPPALGFRSASAHNLTVCERLPRARPTSLQKSLSVVTGSREKALLVASQAYLEETYRQAKEREERKKAEAALASPVRRPSARRLERARGAPLSAPPSPAKSRSVDGSHKAAAATGRLQEEAARRLPHPPVRHQVSTPIMALSGAGLGEPRMLSPTSTLAPALMPAPAPAPAPALAPAPAPALAPVPVPAPAPAPAPTPVPVLAPILVPPQSPNLLPFICPWENAELPVKKGNVAQESPSGPERSSLSPSPARAKLWRALSVAVEKRSTGENAGTTEEGRLQGGADEGDEDKSKVFSKSHSLKTPIQQVSVHSLGLAIKALTRSRSTHKEKESGEGSPETEEKGRAAVGGEGVGPCPRSPRLSRPKAVSKQAALAPCDDEESLQNQQNAHTSRMLQVCRREGSREQEDRGRRTSHCLGEERGERAGKAEFATLRQASQSTVGDKSAEGAKEVPFGWRELPKAGLQSLGGADHRMAEMCPREVTQSEVCQPDHGYKAQICPWEASEGAPEKGALQQNLNGSQERGRASEKSEPPNVVVVARKKPERLVRAQEAVCPWEGVDPGSPSCWSVSQDSDGIKGRSEAVSRREAREVKKHQQEGTGPEVCTADAAKAELCPWEACEGGNGKPFEEGMKKLPQEKQETSKKATFWKEQKLSGNLESFCPWERTDFRGPSAVSTPAPGAPGCSGSVGSSISEVCPWEAGDAPARKAEICPWELGDEVVGKEMLSQGAGGNILQEEGKASRQAFPGKPGEMGEQAGKAVQKRDQQQESVCPQETSNPGPSRPCLDSSSTKAGGQFLSKGGSRATQVSPREDLRPQPKEVTTPARADLCPWEVDERIRDNWTLDQTAKARESQKDKEKGPGMSGIKDGTVGEEPETQIQKQEAVCPWENVDPGSFSPQSGPQEADGPRASFHMSGGVGSKAVEICPWDMEDTVSAEKAEVCPWEVGAGAGQERALGVEAIRKFPNDTGKFSARPGPSKTAVTAPEKPERPAWEREMACPWESLDPGSSSWHSDSLGTERPKAGFQELDHVGCRAAEVCPWEVEEAPASEKAKICPWEVNEGASGTGLDQERRSDLAGQGEKTLEKERLTSLGEDIPKWETKQSQEQEAVCPWEKGLREPLAKGPEVSDSSVSVSCEVAEGRSLEVRDEAAEKGRLTHDPKTGSLPGHKTPERAPSSKVGEFTTDDEGKARDELHSACPWDSMAPAGTVSHPDHQGRDQPTAGSQTPASVGGRLTEVCPWDAPALDAPKPDSSTKAAICPWEVPERAPDKGMASQDGKGPPQEEKDRAPGRPEPKAVAVQEKPERADGKQEAMCPWESQDCGELSPQPAPRASDRRKGSSEAAGSVGAKVAAVGPWEAEAAPSAKEVEICPWEVNREAAEKGGLGQEVDGKSRGRGEVILQKAASGGTEEHIYKEAAKVSREQETVCPQEGRGLGAPCPQPDAPSTGHPTCGPQGASRARSRMAEVCQWEVTDPEGNKIKGTMADICDWEGTGVPSEESGLLASTATQKEMFFPTVPENPPCLLVHSPPGSSLPESKSARPEVSKAGNTFTPEGVRELQEASGHGPRTSSSPEPSLQEAEVQESSSLTVDQGEGVSTASHEELSPPTVYPWDCE</sequence>
<feature type="region of interest" description="Disordered" evidence="17">
    <location>
        <begin position="2228"/>
        <end position="2269"/>
    </location>
</feature>
<dbReference type="CDD" id="cd00054">
    <property type="entry name" value="EGF_CA"/>
    <property type="match status" value="1"/>
</dbReference>
<keyword evidence="15" id="KW-0966">Cell projection</keyword>
<dbReference type="GO" id="GO:0043005">
    <property type="term" value="C:neuron projection"/>
    <property type="evidence" value="ECO:0007669"/>
    <property type="project" value="UniProtKB-SubCell"/>
</dbReference>
<feature type="region of interest" description="Disordered" evidence="17">
    <location>
        <begin position="877"/>
        <end position="935"/>
    </location>
</feature>
<evidence type="ECO:0000256" key="5">
    <source>
        <dbReference type="ARBA" id="ARBA00022729"/>
    </source>
</evidence>
<keyword evidence="9 18" id="KW-0472">Membrane</keyword>
<feature type="compositionally biased region" description="Basic and acidic residues" evidence="17">
    <location>
        <begin position="1798"/>
        <end position="1809"/>
    </location>
</feature>
<dbReference type="GeneID" id="101683713"/>
<feature type="transmembrane region" description="Helical" evidence="18">
    <location>
        <begin position="490"/>
        <end position="511"/>
    </location>
</feature>
<evidence type="ECO:0000256" key="15">
    <source>
        <dbReference type="ARBA" id="ARBA00023273"/>
    </source>
</evidence>
<dbReference type="CDD" id="cd15293">
    <property type="entry name" value="7tmC_GPR158-like"/>
    <property type="match status" value="1"/>
</dbReference>
<feature type="region of interest" description="Disordered" evidence="17">
    <location>
        <begin position="1046"/>
        <end position="1066"/>
    </location>
</feature>
<dbReference type="PROSITE" id="PS50259">
    <property type="entry name" value="G_PROTEIN_RECEP_F3_4"/>
    <property type="match status" value="1"/>
</dbReference>
<dbReference type="CTD" id="440435"/>
<feature type="region of interest" description="Disordered" evidence="17">
    <location>
        <begin position="2330"/>
        <end position="2426"/>
    </location>
</feature>
<dbReference type="InterPro" id="IPR054714">
    <property type="entry name" value="GPR158_179_extracellular"/>
</dbReference>
<evidence type="ECO:0000313" key="22">
    <source>
        <dbReference type="RefSeq" id="XP_044926179.1"/>
    </source>
</evidence>
<feature type="compositionally biased region" description="Low complexity" evidence="17">
    <location>
        <begin position="737"/>
        <end position="757"/>
    </location>
</feature>
<comment type="subcellular location">
    <subcellularLocation>
        <location evidence="1">Cell projection</location>
        <location evidence="1">Neuron projection</location>
    </subcellularLocation>
    <subcellularLocation>
        <location evidence="16">Postsynaptic cell membrane</location>
        <topology evidence="16">Multi-pass membrane protein</topology>
    </subcellularLocation>
</comment>
<feature type="compositionally biased region" description="Basic and acidic residues" evidence="17">
    <location>
        <begin position="1140"/>
        <end position="1158"/>
    </location>
</feature>
<comment type="similarity">
    <text evidence="2">Belongs to the G-protein coupled receptor 3 family.</text>
</comment>
<feature type="compositionally biased region" description="Basic and acidic residues" evidence="17">
    <location>
        <begin position="1387"/>
        <end position="1409"/>
    </location>
</feature>
<feature type="transmembrane region" description="Helical" evidence="18">
    <location>
        <begin position="415"/>
        <end position="438"/>
    </location>
</feature>
<dbReference type="Pfam" id="PF00003">
    <property type="entry name" value="7tm_3"/>
    <property type="match status" value="1"/>
</dbReference>
<feature type="compositionally biased region" description="Polar residues" evidence="17">
    <location>
        <begin position="1048"/>
        <end position="1062"/>
    </location>
</feature>
<keyword evidence="8" id="KW-0297">G-protein coupled receptor</keyword>
<feature type="region of interest" description="Disordered" evidence="17">
    <location>
        <begin position="1133"/>
        <end position="1236"/>
    </location>
</feature>
<keyword evidence="14" id="KW-0628">Postsynaptic cell membrane</keyword>
<evidence type="ECO:0000313" key="21">
    <source>
        <dbReference type="Proteomes" id="UP000000715"/>
    </source>
</evidence>
<evidence type="ECO:0000256" key="10">
    <source>
        <dbReference type="ARBA" id="ARBA00023157"/>
    </source>
</evidence>
<evidence type="ECO:0000256" key="7">
    <source>
        <dbReference type="ARBA" id="ARBA00023018"/>
    </source>
</evidence>
<dbReference type="InterPro" id="IPR017978">
    <property type="entry name" value="GPCR_3_C"/>
</dbReference>
<keyword evidence="4 18" id="KW-0812">Transmembrane</keyword>
<feature type="compositionally biased region" description="Basic and acidic residues" evidence="17">
    <location>
        <begin position="1951"/>
        <end position="1973"/>
    </location>
</feature>
<feature type="compositionally biased region" description="Basic and acidic residues" evidence="17">
    <location>
        <begin position="2113"/>
        <end position="2122"/>
    </location>
</feature>
<keyword evidence="12" id="KW-0325">Glycoprotein</keyword>
<feature type="transmembrane region" description="Helical" evidence="18">
    <location>
        <begin position="379"/>
        <end position="403"/>
    </location>
</feature>
<feature type="compositionally biased region" description="Basic and acidic residues" evidence="17">
    <location>
        <begin position="1998"/>
        <end position="2007"/>
    </location>
</feature>
<evidence type="ECO:0000256" key="11">
    <source>
        <dbReference type="ARBA" id="ARBA00023170"/>
    </source>
</evidence>
<keyword evidence="5 19" id="KW-0732">Signal</keyword>
<evidence type="ECO:0000256" key="4">
    <source>
        <dbReference type="ARBA" id="ARBA00022692"/>
    </source>
</evidence>
<keyword evidence="3" id="KW-1003">Cell membrane</keyword>
<feature type="region of interest" description="Disordered" evidence="17">
    <location>
        <begin position="731"/>
        <end position="821"/>
    </location>
</feature>
<feature type="region of interest" description="Disordered" evidence="17">
    <location>
        <begin position="1319"/>
        <end position="1348"/>
    </location>
</feature>
<feature type="domain" description="G-protein coupled receptors family 3 profile" evidence="20">
    <location>
        <begin position="380"/>
        <end position="629"/>
    </location>
</feature>
<feature type="region of interest" description="Disordered" evidence="17">
    <location>
        <begin position="1078"/>
        <end position="1120"/>
    </location>
</feature>
<accession>A0A8U0URP6</accession>
<feature type="compositionally biased region" description="Basic and acidic residues" evidence="17">
    <location>
        <begin position="1211"/>
        <end position="1236"/>
    </location>
</feature>
<feature type="compositionally biased region" description="Low complexity" evidence="17">
    <location>
        <begin position="2152"/>
        <end position="2161"/>
    </location>
</feature>
<feature type="region of interest" description="Disordered" evidence="17">
    <location>
        <begin position="1539"/>
        <end position="1728"/>
    </location>
</feature>
<feature type="compositionally biased region" description="Polar residues" evidence="17">
    <location>
        <begin position="1580"/>
        <end position="1592"/>
    </location>
</feature>
<feature type="compositionally biased region" description="Polar residues" evidence="17">
    <location>
        <begin position="1818"/>
        <end position="1828"/>
    </location>
</feature>
<protein>
    <submittedName>
        <fullName evidence="22">Probable G-protein coupled receptor 179</fullName>
    </submittedName>
</protein>
<keyword evidence="13" id="KW-0807">Transducer</keyword>
<evidence type="ECO:0000256" key="2">
    <source>
        <dbReference type="ARBA" id="ARBA00007242"/>
    </source>
</evidence>
<evidence type="ECO:0000256" key="16">
    <source>
        <dbReference type="ARBA" id="ARBA00034104"/>
    </source>
</evidence>
<feature type="region of interest" description="Disordered" evidence="17">
    <location>
        <begin position="1778"/>
        <end position="1832"/>
    </location>
</feature>
<keyword evidence="11 22" id="KW-0675">Receptor</keyword>
<keyword evidence="21" id="KW-1185">Reference proteome</keyword>
<dbReference type="PANTHER" id="PTHR32546:SF7">
    <property type="entry name" value="G-PROTEIN COUPLED RECEPTOR 179-RELATED"/>
    <property type="match status" value="1"/>
</dbReference>
<feature type="compositionally biased region" description="Polar residues" evidence="17">
    <location>
        <begin position="2394"/>
        <end position="2410"/>
    </location>
</feature>
<feature type="compositionally biased region" description="Basic and acidic residues" evidence="17">
    <location>
        <begin position="2093"/>
        <end position="2106"/>
    </location>
</feature>
<keyword evidence="10" id="KW-1015">Disulfide bond</keyword>
<name>A0A8U0URP6_MUSPF</name>
<evidence type="ECO:0000256" key="6">
    <source>
        <dbReference type="ARBA" id="ARBA00022989"/>
    </source>
</evidence>
<dbReference type="GO" id="GO:0045211">
    <property type="term" value="C:postsynaptic membrane"/>
    <property type="evidence" value="ECO:0007669"/>
    <property type="project" value="UniProtKB-SubCell"/>
</dbReference>
<keyword evidence="6 18" id="KW-1133">Transmembrane helix</keyword>
<dbReference type="Proteomes" id="UP000000715">
    <property type="component" value="Unplaced"/>
</dbReference>
<feature type="compositionally biased region" description="Basic and acidic residues" evidence="17">
    <location>
        <begin position="1646"/>
        <end position="1672"/>
    </location>
</feature>
<evidence type="ECO:0000256" key="17">
    <source>
        <dbReference type="SAM" id="MobiDB-lite"/>
    </source>
</evidence>
<dbReference type="InterPro" id="IPR043458">
    <property type="entry name" value="GPR158/179"/>
</dbReference>
<dbReference type="PANTHER" id="PTHR32546">
    <property type="entry name" value="G-PROTEIN COUPLED RECEPTOR 158-RELATED"/>
    <property type="match status" value="1"/>
</dbReference>
<evidence type="ECO:0000256" key="3">
    <source>
        <dbReference type="ARBA" id="ARBA00022475"/>
    </source>
</evidence>
<feature type="signal peptide" evidence="19">
    <location>
        <begin position="1"/>
        <end position="25"/>
    </location>
</feature>
<evidence type="ECO:0000256" key="8">
    <source>
        <dbReference type="ARBA" id="ARBA00023040"/>
    </source>
</evidence>
<reference evidence="22" key="1">
    <citation type="submission" date="2025-08" db="UniProtKB">
        <authorList>
            <consortium name="RefSeq"/>
        </authorList>
    </citation>
    <scope>IDENTIFICATION</scope>
    <source>
        <tissue evidence="22">Brain</tissue>
    </source>
</reference>
<evidence type="ECO:0000259" key="20">
    <source>
        <dbReference type="PROSITE" id="PS50259"/>
    </source>
</evidence>
<evidence type="ECO:0000256" key="14">
    <source>
        <dbReference type="ARBA" id="ARBA00023257"/>
    </source>
</evidence>
<feature type="compositionally biased region" description="Basic and acidic residues" evidence="17">
    <location>
        <begin position="1894"/>
        <end position="1917"/>
    </location>
</feature>
<keyword evidence="7" id="KW-0770">Synapse</keyword>
<feature type="region of interest" description="Disordered" evidence="17">
    <location>
        <begin position="1872"/>
        <end position="2161"/>
    </location>
</feature>
<feature type="compositionally biased region" description="Basic and acidic residues" evidence="17">
    <location>
        <begin position="774"/>
        <end position="786"/>
    </location>
</feature>
<evidence type="ECO:0000256" key="12">
    <source>
        <dbReference type="ARBA" id="ARBA00023180"/>
    </source>
</evidence>
<feature type="compositionally biased region" description="Basic and acidic residues" evidence="17">
    <location>
        <begin position="1335"/>
        <end position="1344"/>
    </location>
</feature>
<dbReference type="Pfam" id="PF22572">
    <property type="entry name" value="GPR158_179_EC"/>
    <property type="match status" value="1"/>
</dbReference>
<feature type="transmembrane region" description="Helical" evidence="18">
    <location>
        <begin position="607"/>
        <end position="627"/>
    </location>
</feature>
<dbReference type="GO" id="GO:0004930">
    <property type="term" value="F:G protein-coupled receptor activity"/>
    <property type="evidence" value="ECO:0007669"/>
    <property type="project" value="UniProtKB-KW"/>
</dbReference>
<gene>
    <name evidence="22" type="primary">GPR179</name>
</gene>
<feature type="compositionally biased region" description="Basic and acidic residues" evidence="17">
    <location>
        <begin position="802"/>
        <end position="813"/>
    </location>
</feature>
<evidence type="ECO:0000256" key="18">
    <source>
        <dbReference type="SAM" id="Phobius"/>
    </source>
</evidence>
<feature type="compositionally biased region" description="Polar residues" evidence="17">
    <location>
        <begin position="1196"/>
        <end position="1207"/>
    </location>
</feature>
<dbReference type="OrthoDB" id="5823771at2759"/>
<evidence type="ECO:0000256" key="13">
    <source>
        <dbReference type="ARBA" id="ARBA00023224"/>
    </source>
</evidence>
<evidence type="ECO:0000256" key="1">
    <source>
        <dbReference type="ARBA" id="ARBA00004487"/>
    </source>
</evidence>
<feature type="region of interest" description="Disordered" evidence="17">
    <location>
        <begin position="1373"/>
        <end position="1417"/>
    </location>
</feature>
<organism evidence="21 22">
    <name type="scientific">Mustela putorius furo</name>
    <name type="common">European domestic ferret</name>
    <name type="synonym">Mustela furo</name>
    <dbReference type="NCBI Taxonomy" id="9669"/>
    <lineage>
        <taxon>Eukaryota</taxon>
        <taxon>Metazoa</taxon>
        <taxon>Chordata</taxon>
        <taxon>Craniata</taxon>
        <taxon>Vertebrata</taxon>
        <taxon>Euteleostomi</taxon>
        <taxon>Mammalia</taxon>
        <taxon>Eutheria</taxon>
        <taxon>Laurasiatheria</taxon>
        <taxon>Carnivora</taxon>
        <taxon>Caniformia</taxon>
        <taxon>Musteloidea</taxon>
        <taxon>Mustelidae</taxon>
        <taxon>Mustelinae</taxon>
        <taxon>Mustela</taxon>
    </lineage>
</organism>